<gene>
    <name evidence="1" type="ORF">HUJ06_007929</name>
</gene>
<sequence length="39" mass="4388">MVVSGEKGVKVVVVLGEKEAEVAGFRWTQCFFKKVLLIY</sequence>
<evidence type="ECO:0000313" key="2">
    <source>
        <dbReference type="Proteomes" id="UP000607653"/>
    </source>
</evidence>
<name>A0A822Z6W3_NELNU</name>
<dbReference type="Proteomes" id="UP000607653">
    <property type="component" value="Unassembled WGS sequence"/>
</dbReference>
<protein>
    <submittedName>
        <fullName evidence="1">Uncharacterized protein</fullName>
    </submittedName>
</protein>
<comment type="caution">
    <text evidence="1">The sequence shown here is derived from an EMBL/GenBank/DDBJ whole genome shotgun (WGS) entry which is preliminary data.</text>
</comment>
<accession>A0A822Z6W3</accession>
<organism evidence="1 2">
    <name type="scientific">Nelumbo nucifera</name>
    <name type="common">Sacred lotus</name>
    <dbReference type="NCBI Taxonomy" id="4432"/>
    <lineage>
        <taxon>Eukaryota</taxon>
        <taxon>Viridiplantae</taxon>
        <taxon>Streptophyta</taxon>
        <taxon>Embryophyta</taxon>
        <taxon>Tracheophyta</taxon>
        <taxon>Spermatophyta</taxon>
        <taxon>Magnoliopsida</taxon>
        <taxon>Proteales</taxon>
        <taxon>Nelumbonaceae</taxon>
        <taxon>Nelumbo</taxon>
    </lineage>
</organism>
<evidence type="ECO:0000313" key="1">
    <source>
        <dbReference type="EMBL" id="DAD37288.1"/>
    </source>
</evidence>
<dbReference type="AlphaFoldDB" id="A0A822Z6W3"/>
<keyword evidence="2" id="KW-1185">Reference proteome</keyword>
<proteinExistence type="predicted"/>
<reference evidence="1 2" key="1">
    <citation type="journal article" date="2020" name="Mol. Biol. Evol.">
        <title>Distinct Expression and Methylation Patterns for Genes with Different Fates following a Single Whole-Genome Duplication in Flowering Plants.</title>
        <authorList>
            <person name="Shi T."/>
            <person name="Rahmani R.S."/>
            <person name="Gugger P.F."/>
            <person name="Wang M."/>
            <person name="Li H."/>
            <person name="Zhang Y."/>
            <person name="Li Z."/>
            <person name="Wang Q."/>
            <person name="Van de Peer Y."/>
            <person name="Marchal K."/>
            <person name="Chen J."/>
        </authorList>
    </citation>
    <scope>NUCLEOTIDE SEQUENCE [LARGE SCALE GENOMIC DNA]</scope>
    <source>
        <tissue evidence="1">Leaf</tissue>
    </source>
</reference>
<dbReference type="EMBL" id="DUZY01000004">
    <property type="protein sequence ID" value="DAD37288.1"/>
    <property type="molecule type" value="Genomic_DNA"/>
</dbReference>